<sequence length="115" mass="12961">MGSTMKPTIFNERVANALRNWHQTARKHVKQSHRSGSVTPFQSGPGTPLHAMSPVHLLRNYRSDIDSTLVSPRASNFNNEFWEGGGSASPSHHHEVQRARINEAVTNLRMQFSWS</sequence>
<keyword evidence="4" id="KW-0611">Plant defense</keyword>
<evidence type="ECO:0000313" key="10">
    <source>
        <dbReference type="EMBL" id="CAH2050987.1"/>
    </source>
</evidence>
<feature type="region of interest" description="Disordered" evidence="9">
    <location>
        <begin position="28"/>
        <end position="49"/>
    </location>
</feature>
<keyword evidence="3" id="KW-0812">Transmembrane</keyword>
<reference evidence="10 11" key="1">
    <citation type="submission" date="2022-03" db="EMBL/GenBank/DDBJ databases">
        <authorList>
            <person name="Nunn A."/>
            <person name="Chopra R."/>
            <person name="Nunn A."/>
            <person name="Contreras Garrido A."/>
        </authorList>
    </citation>
    <scope>NUCLEOTIDE SEQUENCE [LARGE SCALE GENOMIC DNA]</scope>
</reference>
<proteinExistence type="inferred from homology"/>
<evidence type="ECO:0000313" key="11">
    <source>
        <dbReference type="Proteomes" id="UP000836841"/>
    </source>
</evidence>
<feature type="compositionally biased region" description="Polar residues" evidence="9">
    <location>
        <begin position="34"/>
        <end position="45"/>
    </location>
</feature>
<dbReference type="EMBL" id="CAJVSB020000446">
    <property type="protein sequence ID" value="CAH2050987.1"/>
    <property type="molecule type" value="Genomic_DNA"/>
</dbReference>
<keyword evidence="8" id="KW-0568">Pathogenesis-related protein</keyword>
<keyword evidence="7" id="KW-0472">Membrane</keyword>
<evidence type="ECO:0008006" key="12">
    <source>
        <dbReference type="Google" id="ProtNLM"/>
    </source>
</evidence>
<dbReference type="GO" id="GO:0016020">
    <property type="term" value="C:membrane"/>
    <property type="evidence" value="ECO:0007669"/>
    <property type="project" value="UniProtKB-SubCell"/>
</dbReference>
<keyword evidence="6" id="KW-1133">Transmembrane helix</keyword>
<comment type="similarity">
    <text evidence="2">Belongs to the MLO family.</text>
</comment>
<name>A0AAU9RWC1_THLAR</name>
<evidence type="ECO:0000256" key="4">
    <source>
        <dbReference type="ARBA" id="ARBA00022821"/>
    </source>
</evidence>
<evidence type="ECO:0000256" key="6">
    <source>
        <dbReference type="ARBA" id="ARBA00022989"/>
    </source>
</evidence>
<evidence type="ECO:0000256" key="1">
    <source>
        <dbReference type="ARBA" id="ARBA00004141"/>
    </source>
</evidence>
<evidence type="ECO:0000256" key="5">
    <source>
        <dbReference type="ARBA" id="ARBA00022860"/>
    </source>
</evidence>
<dbReference type="AlphaFoldDB" id="A0AAU9RWC1"/>
<evidence type="ECO:0000256" key="3">
    <source>
        <dbReference type="ARBA" id="ARBA00022692"/>
    </source>
</evidence>
<gene>
    <name evidence="10" type="ORF">TAV2_LOCUS8665</name>
</gene>
<protein>
    <recommendedName>
        <fullName evidence="12">MLO-like protein 6</fullName>
    </recommendedName>
</protein>
<dbReference type="Pfam" id="PF03094">
    <property type="entry name" value="Mlo"/>
    <property type="match status" value="1"/>
</dbReference>
<evidence type="ECO:0000256" key="7">
    <source>
        <dbReference type="ARBA" id="ARBA00023136"/>
    </source>
</evidence>
<dbReference type="Proteomes" id="UP000836841">
    <property type="component" value="Unassembled WGS sequence"/>
</dbReference>
<evidence type="ECO:0000256" key="2">
    <source>
        <dbReference type="ARBA" id="ARBA00006574"/>
    </source>
</evidence>
<comment type="caution">
    <text evidence="10">The sequence shown here is derived from an EMBL/GenBank/DDBJ whole genome shotgun (WGS) entry which is preliminary data.</text>
</comment>
<keyword evidence="5" id="KW-0112">Calmodulin-binding</keyword>
<evidence type="ECO:0000256" key="8">
    <source>
        <dbReference type="ARBA" id="ARBA00023265"/>
    </source>
</evidence>
<dbReference type="GO" id="GO:0005516">
    <property type="term" value="F:calmodulin binding"/>
    <property type="evidence" value="ECO:0007669"/>
    <property type="project" value="UniProtKB-KW"/>
</dbReference>
<organism evidence="10 11">
    <name type="scientific">Thlaspi arvense</name>
    <name type="common">Field penny-cress</name>
    <dbReference type="NCBI Taxonomy" id="13288"/>
    <lineage>
        <taxon>Eukaryota</taxon>
        <taxon>Viridiplantae</taxon>
        <taxon>Streptophyta</taxon>
        <taxon>Embryophyta</taxon>
        <taxon>Tracheophyta</taxon>
        <taxon>Spermatophyta</taxon>
        <taxon>Magnoliopsida</taxon>
        <taxon>eudicotyledons</taxon>
        <taxon>Gunneridae</taxon>
        <taxon>Pentapetalae</taxon>
        <taxon>rosids</taxon>
        <taxon>malvids</taxon>
        <taxon>Brassicales</taxon>
        <taxon>Brassicaceae</taxon>
        <taxon>Thlaspideae</taxon>
        <taxon>Thlaspi</taxon>
    </lineage>
</organism>
<accession>A0AAU9RWC1</accession>
<evidence type="ECO:0000256" key="9">
    <source>
        <dbReference type="SAM" id="MobiDB-lite"/>
    </source>
</evidence>
<comment type="subcellular location">
    <subcellularLocation>
        <location evidence="1">Membrane</location>
        <topology evidence="1">Multi-pass membrane protein</topology>
    </subcellularLocation>
</comment>
<keyword evidence="11" id="KW-1185">Reference proteome</keyword>
<dbReference type="GO" id="GO:0006952">
    <property type="term" value="P:defense response"/>
    <property type="evidence" value="ECO:0007669"/>
    <property type="project" value="UniProtKB-KW"/>
</dbReference>
<dbReference type="InterPro" id="IPR004326">
    <property type="entry name" value="Mlo"/>
</dbReference>